<gene>
    <name evidence="1" type="ORF">BD01_1082</name>
</gene>
<dbReference type="STRING" id="195522.BD01_1082"/>
<dbReference type="eggNOG" id="arCOG10070">
    <property type="taxonomic scope" value="Archaea"/>
</dbReference>
<protein>
    <submittedName>
        <fullName evidence="1">Uncharacterized protein</fullName>
    </submittedName>
</protein>
<sequence length="49" mass="5645">MRWALTLHGGEESGKTIVFEAETADEARRIAVQELRRKDAVVYELEKLE</sequence>
<dbReference type="OrthoDB" id="96966at2157"/>
<dbReference type="RefSeq" id="WP_167728080.1">
    <property type="nucleotide sequence ID" value="NZ_CP007264.1"/>
</dbReference>
<organism evidence="1 2">
    <name type="scientific">Thermococcus nautili</name>
    <dbReference type="NCBI Taxonomy" id="195522"/>
    <lineage>
        <taxon>Archaea</taxon>
        <taxon>Methanobacteriati</taxon>
        <taxon>Methanobacteriota</taxon>
        <taxon>Thermococci</taxon>
        <taxon>Thermococcales</taxon>
        <taxon>Thermococcaceae</taxon>
        <taxon>Thermococcus</taxon>
    </lineage>
</organism>
<evidence type="ECO:0000313" key="1">
    <source>
        <dbReference type="EMBL" id="AHL22699.1"/>
    </source>
</evidence>
<dbReference type="HOGENOM" id="CLU_3131046_0_0_2"/>
<reference evidence="1 2" key="1">
    <citation type="submission" date="2014-02" db="EMBL/GenBank/DDBJ databases">
        <title>Genome Sequence of an Hyperthermophilic Archaeon, Thermococcus nautili 30-1, producing viral vesicles.</title>
        <authorList>
            <person name="Oberto J."/>
            <person name="Gaudin M."/>
            <person name="Cossu M."/>
            <person name="Gorlas A."/>
            <person name="Slesarev A."/>
            <person name="Marguet E."/>
            <person name="Forterre P."/>
        </authorList>
    </citation>
    <scope>NUCLEOTIDE SEQUENCE [LARGE SCALE GENOMIC DNA]</scope>
    <source>
        <strain evidence="1 2">30-1</strain>
    </source>
</reference>
<evidence type="ECO:0000313" key="2">
    <source>
        <dbReference type="Proteomes" id="UP000019434"/>
    </source>
</evidence>
<proteinExistence type="predicted"/>
<dbReference type="GeneID" id="82171243"/>
<dbReference type="EMBL" id="CP007264">
    <property type="protein sequence ID" value="AHL22699.1"/>
    <property type="molecule type" value="Genomic_DNA"/>
</dbReference>
<dbReference type="Proteomes" id="UP000019434">
    <property type="component" value="Chromosome"/>
</dbReference>
<accession>W8PKU3</accession>
<name>W8PKU3_9EURY</name>
<dbReference type="AlphaFoldDB" id="W8PKU3"/>
<dbReference type="KEGG" id="tnu:BD01_1082"/>
<keyword evidence="2" id="KW-1185">Reference proteome</keyword>